<accession>A0ABQ7M7Y9</accession>
<reference evidence="6 7" key="1">
    <citation type="submission" date="2021-03" db="EMBL/GenBank/DDBJ databases">
        <authorList>
            <person name="King G.J."/>
            <person name="Bancroft I."/>
            <person name="Baten A."/>
            <person name="Bloomfield J."/>
            <person name="Borpatragohain P."/>
            <person name="He Z."/>
            <person name="Irish N."/>
            <person name="Irwin J."/>
            <person name="Liu K."/>
            <person name="Mauleon R.P."/>
            <person name="Moore J."/>
            <person name="Morris R."/>
            <person name="Ostergaard L."/>
            <person name="Wang B."/>
            <person name="Wells R."/>
        </authorList>
    </citation>
    <scope>NUCLEOTIDE SEQUENCE [LARGE SCALE GENOMIC DNA]</scope>
    <source>
        <strain evidence="6">R-o-18</strain>
        <tissue evidence="6">Leaf</tissue>
    </source>
</reference>
<dbReference type="InterPro" id="IPR051210">
    <property type="entry name" value="Ub_ligase/GEF_domain"/>
</dbReference>
<organism evidence="6 7">
    <name type="scientific">Brassica rapa subsp. trilocularis</name>
    <dbReference type="NCBI Taxonomy" id="1813537"/>
    <lineage>
        <taxon>Eukaryota</taxon>
        <taxon>Viridiplantae</taxon>
        <taxon>Streptophyta</taxon>
        <taxon>Embryophyta</taxon>
        <taxon>Tracheophyta</taxon>
        <taxon>Spermatophyta</taxon>
        <taxon>Magnoliopsida</taxon>
        <taxon>eudicotyledons</taxon>
        <taxon>Gunneridae</taxon>
        <taxon>Pentapetalae</taxon>
        <taxon>rosids</taxon>
        <taxon>malvids</taxon>
        <taxon>Brassicales</taxon>
        <taxon>Brassicaceae</taxon>
        <taxon>Brassiceae</taxon>
        <taxon>Brassica</taxon>
    </lineage>
</organism>
<feature type="repeat" description="RCC1" evidence="2">
    <location>
        <begin position="210"/>
        <end position="263"/>
    </location>
</feature>
<keyword evidence="4" id="KW-1133">Transmembrane helix</keyword>
<feature type="repeat" description="RCC1" evidence="2">
    <location>
        <begin position="375"/>
        <end position="426"/>
    </location>
</feature>
<feature type="repeat" description="RCC1" evidence="2">
    <location>
        <begin position="264"/>
        <end position="316"/>
    </location>
</feature>
<name>A0ABQ7M7Y9_BRACM</name>
<dbReference type="EMBL" id="JADBGQ010000006">
    <property type="protein sequence ID" value="KAG5394908.1"/>
    <property type="molecule type" value="Genomic_DNA"/>
</dbReference>
<feature type="repeat" description="RCC1" evidence="2">
    <location>
        <begin position="158"/>
        <end position="209"/>
    </location>
</feature>
<feature type="repeat" description="RCC1" evidence="2">
    <location>
        <begin position="321"/>
        <end position="374"/>
    </location>
</feature>
<dbReference type="Gene3D" id="2.130.10.30">
    <property type="entry name" value="Regulator of chromosome condensation 1/beta-lactamase-inhibitor protein II"/>
    <property type="match status" value="2"/>
</dbReference>
<sequence>MDATSSGTPGLQYHNIPEQPASPPVKRQKRQCFGDSTTPGEFPLAANPSIVLHVLTECRLDPRDLANLEATCSFFSQPANFAPDCSLSLSELAALDMCNKRVIFKPMNEEEREEMKRRCGGSWKLVLRFLLAGEACCRREKSQAVAGPGHSIAVTSKGEVYTFGYNNSGQLGHGHTDEEARILPVRSLQGIRIIQAAAGAGRTMLISDSGNVYSCGKDSFGEAEYGGQGSKEVTTPQLVTSLKNIFVVQAAIGNFFTAVLSREGKVYTFSWGNDGRLGHQTEANDVEPRPLLGALENVPVVQIAAGYCYLLALACLPNGSMSVYSVGCGLGGKLGHGSKTDEKFPRVIEQFQALNIQPRVVAAGAWHAAVVGQDGRVCTWGWGRYGCLGHGNEECESVPKVVEGLSHVKAVHVATGDYTTFVVSEDGDVYSFGCGESASLGHHIAADEQGNRNGNVLSPAVVTSLKQVKEKMVQISLTNSIYWNAHTFALSESGKLFAFGAGDKGQLGAELGRDQTERSDKKAGKLRFTMLWGHFGRVCTKGGNITLLLLLFVAVAVSAVDKPSTITSGAPATAPTNVATAATPGAVAGSMGSDSSNANYPPPQLPSGNDATATVGFAYFVAAAMVGSFFFLRDLI</sequence>
<dbReference type="InterPro" id="IPR009091">
    <property type="entry name" value="RCC1/BLIP-II"/>
</dbReference>
<feature type="domain" description="RCC1-like" evidence="5">
    <location>
        <begin position="142"/>
        <end position="476"/>
    </location>
</feature>
<dbReference type="Pfam" id="PF25390">
    <property type="entry name" value="WD40_RLD"/>
    <property type="match status" value="1"/>
</dbReference>
<evidence type="ECO:0000259" key="5">
    <source>
        <dbReference type="Pfam" id="PF25390"/>
    </source>
</evidence>
<gene>
    <name evidence="6" type="primary">A06p050820.1_BraROA</name>
    <name evidence="6" type="ORF">IGI04_024871</name>
</gene>
<comment type="caution">
    <text evidence="6">The sequence shown here is derived from an EMBL/GenBank/DDBJ whole genome shotgun (WGS) entry which is preliminary data.</text>
</comment>
<dbReference type="PANTHER" id="PTHR22870:SF24">
    <property type="entry name" value="REGULATOR OF CHROMOSOME CONDENSATION (RCC1) FAMILY PROTEIN"/>
    <property type="match status" value="1"/>
</dbReference>
<keyword evidence="1" id="KW-0677">Repeat</keyword>
<evidence type="ECO:0000313" key="6">
    <source>
        <dbReference type="EMBL" id="KAG5394908.1"/>
    </source>
</evidence>
<feature type="transmembrane region" description="Helical" evidence="4">
    <location>
        <begin position="611"/>
        <end position="632"/>
    </location>
</feature>
<keyword evidence="4" id="KW-0472">Membrane</keyword>
<feature type="region of interest" description="Disordered" evidence="3">
    <location>
        <begin position="1"/>
        <end position="40"/>
    </location>
</feature>
<evidence type="ECO:0000313" key="7">
    <source>
        <dbReference type="Proteomes" id="UP000823674"/>
    </source>
</evidence>
<dbReference type="PANTHER" id="PTHR22870">
    <property type="entry name" value="REGULATOR OF CHROMOSOME CONDENSATION"/>
    <property type="match status" value="1"/>
</dbReference>
<keyword evidence="4" id="KW-0812">Transmembrane</keyword>
<feature type="repeat" description="RCC1" evidence="2">
    <location>
        <begin position="427"/>
        <end position="493"/>
    </location>
</feature>
<dbReference type="InterPro" id="IPR058923">
    <property type="entry name" value="RCC1-like_dom"/>
</dbReference>
<protein>
    <recommendedName>
        <fullName evidence="5">RCC1-like domain-containing protein</fullName>
    </recommendedName>
</protein>
<evidence type="ECO:0000256" key="4">
    <source>
        <dbReference type="SAM" id="Phobius"/>
    </source>
</evidence>
<dbReference type="PROSITE" id="PS00626">
    <property type="entry name" value="RCC1_2"/>
    <property type="match status" value="1"/>
</dbReference>
<dbReference type="PRINTS" id="PR00633">
    <property type="entry name" value="RCCNDNSATION"/>
</dbReference>
<dbReference type="InterPro" id="IPR000408">
    <property type="entry name" value="Reg_chr_condens"/>
</dbReference>
<evidence type="ECO:0000256" key="3">
    <source>
        <dbReference type="SAM" id="MobiDB-lite"/>
    </source>
</evidence>
<dbReference type="Proteomes" id="UP000823674">
    <property type="component" value="Chromosome A06"/>
</dbReference>
<dbReference type="SUPFAM" id="SSF50985">
    <property type="entry name" value="RCC1/BLIP-II"/>
    <property type="match status" value="1"/>
</dbReference>
<keyword evidence="7" id="KW-1185">Reference proteome</keyword>
<proteinExistence type="predicted"/>
<evidence type="ECO:0000256" key="1">
    <source>
        <dbReference type="ARBA" id="ARBA00022737"/>
    </source>
</evidence>
<dbReference type="PROSITE" id="PS50012">
    <property type="entry name" value="RCC1_3"/>
    <property type="match status" value="6"/>
</dbReference>
<evidence type="ECO:0000256" key="2">
    <source>
        <dbReference type="PROSITE-ProRule" id="PRU00235"/>
    </source>
</evidence>